<comment type="similarity">
    <text evidence="3 17">Belongs to the ALAD family.</text>
</comment>
<evidence type="ECO:0000256" key="7">
    <source>
        <dbReference type="ARBA" id="ARBA00022833"/>
    </source>
</evidence>
<evidence type="ECO:0000256" key="10">
    <source>
        <dbReference type="ARBA" id="ARBA00023244"/>
    </source>
</evidence>
<dbReference type="PROSITE" id="PS00169">
    <property type="entry name" value="D_ALA_DEHYDRATASE"/>
    <property type="match status" value="1"/>
</dbReference>
<feature type="binding site" evidence="15">
    <location>
        <position position="282"/>
    </location>
    <ligand>
        <name>5-aminolevulinate</name>
        <dbReference type="ChEBI" id="CHEBI:356416"/>
        <label>2</label>
    </ligand>
</feature>
<dbReference type="PANTHER" id="PTHR11458:SF0">
    <property type="entry name" value="DELTA-AMINOLEVULINIC ACID DEHYDRATASE"/>
    <property type="match status" value="1"/>
</dbReference>
<keyword evidence="10 16" id="KW-0627">Porphyrin biosynthesis</keyword>
<comment type="subunit">
    <text evidence="12">Homooctamer; active form. Homohexamer; low activity form.</text>
</comment>
<evidence type="ECO:0000256" key="2">
    <source>
        <dbReference type="ARBA" id="ARBA00004694"/>
    </source>
</evidence>
<comment type="function">
    <text evidence="11">Catalyzes an early step in the biosynthesis of tetrapyrroles. Binds two molecules of 5-aminolevulinate per subunit, each at a distinct site, and catalyzes their condensation to form porphobilinogen.</text>
</comment>
<dbReference type="AlphaFoldDB" id="A0A8J2RQC1"/>
<dbReference type="EC" id="4.2.1.24" evidence="4 16"/>
<feature type="binding site" evidence="15">
    <location>
        <position position="212"/>
    </location>
    <ligand>
        <name>5-aminolevulinate</name>
        <dbReference type="ChEBI" id="CHEBI:356416"/>
        <label>1</label>
    </ligand>
</feature>
<dbReference type="Pfam" id="PF00490">
    <property type="entry name" value="ALAD"/>
    <property type="match status" value="1"/>
</dbReference>
<evidence type="ECO:0000313" key="18">
    <source>
        <dbReference type="EMBL" id="CAH0106956.1"/>
    </source>
</evidence>
<name>A0A8J2RQC1_9CRUS</name>
<dbReference type="OrthoDB" id="1530at2759"/>
<dbReference type="PRINTS" id="PR00144">
    <property type="entry name" value="DALDHYDRTASE"/>
</dbReference>
<dbReference type="InterPro" id="IPR001731">
    <property type="entry name" value="ALAD"/>
</dbReference>
<evidence type="ECO:0000256" key="6">
    <source>
        <dbReference type="ARBA" id="ARBA00022723"/>
    </source>
</evidence>
<sequence>MSEVPVTHILHSGYSHSTLRAWQTSDTTIKPNNLMYPLFIVDDPEAEQEISGMPGIYRFGVNRLENHLKSAVAAGLSSVLLFGVPFSMPKDEFGSAADHPENPVILAIKKLRGLFPNLLIACDVCICAYTIHGHCGILCDDGTIDNAASVARLAKQALAYAKSGAHVVAPSDMMDGRVGAIKQILQDNGLGSRVSVLSYAVKFSSCFYGPFRDAAKSAPAFGDRRAYQLPSGSKGLAMRAAERDVAEGADFLMVKPGLAYLDLVRQVKDKFPNHPMFIYQVSGEYAMLYHGDKAGAFNLDNMLMEILCCMRRSGADVIISYFTPRILALIAN</sequence>
<evidence type="ECO:0000256" key="9">
    <source>
        <dbReference type="ARBA" id="ARBA00023239"/>
    </source>
</evidence>
<dbReference type="SMART" id="SM01004">
    <property type="entry name" value="ALAD"/>
    <property type="match status" value="1"/>
</dbReference>
<proteinExistence type="inferred from homology"/>
<evidence type="ECO:0000256" key="11">
    <source>
        <dbReference type="ARBA" id="ARBA00025628"/>
    </source>
</evidence>
<feature type="active site" description="Schiff-base intermediate with substrate" evidence="14">
    <location>
        <position position="202"/>
    </location>
</feature>
<feature type="active site" description="Schiff-base intermediate with substrate" evidence="14">
    <location>
        <position position="255"/>
    </location>
</feature>
<reference evidence="18" key="1">
    <citation type="submission" date="2021-11" db="EMBL/GenBank/DDBJ databases">
        <authorList>
            <person name="Schell T."/>
        </authorList>
    </citation>
    <scope>NUCLEOTIDE SEQUENCE</scope>
    <source>
        <strain evidence="18">M5</strain>
    </source>
</reference>
<dbReference type="NCBIfam" id="NF006762">
    <property type="entry name" value="PRK09283.1"/>
    <property type="match status" value="1"/>
</dbReference>
<evidence type="ECO:0000256" key="5">
    <source>
        <dbReference type="ARBA" id="ARBA00020771"/>
    </source>
</evidence>
<feature type="binding site" evidence="15">
    <location>
        <position position="224"/>
    </location>
    <ligand>
        <name>5-aminolevulinate</name>
        <dbReference type="ChEBI" id="CHEBI:356416"/>
        <label>1</label>
    </ligand>
</feature>
<feature type="binding site" evidence="15">
    <location>
        <position position="321"/>
    </location>
    <ligand>
        <name>5-aminolevulinate</name>
        <dbReference type="ChEBI" id="CHEBI:356416"/>
        <label>2</label>
    </ligand>
</feature>
<dbReference type="GO" id="GO:0004655">
    <property type="term" value="F:porphobilinogen synthase activity"/>
    <property type="evidence" value="ECO:0007669"/>
    <property type="project" value="UniProtKB-EC"/>
</dbReference>
<dbReference type="PANTHER" id="PTHR11458">
    <property type="entry name" value="DELTA-AMINOLEVULINIC ACID DEHYDRATASE"/>
    <property type="match status" value="1"/>
</dbReference>
<dbReference type="SUPFAM" id="SSF51569">
    <property type="entry name" value="Aldolase"/>
    <property type="match status" value="1"/>
</dbReference>
<evidence type="ECO:0000256" key="17">
    <source>
        <dbReference type="RuleBase" id="RU004161"/>
    </source>
</evidence>
<evidence type="ECO:0000313" key="19">
    <source>
        <dbReference type="Proteomes" id="UP000789390"/>
    </source>
</evidence>
<dbReference type="Proteomes" id="UP000789390">
    <property type="component" value="Unassembled WGS sequence"/>
</dbReference>
<keyword evidence="7" id="KW-0862">Zinc</keyword>
<evidence type="ECO:0000256" key="13">
    <source>
        <dbReference type="ARBA" id="ARBA00047651"/>
    </source>
</evidence>
<evidence type="ECO:0000256" key="16">
    <source>
        <dbReference type="RuleBase" id="RU000515"/>
    </source>
</evidence>
<keyword evidence="9 16" id="KW-0456">Lyase</keyword>
<dbReference type="UniPathway" id="UPA00251">
    <property type="reaction ID" value="UER00318"/>
</dbReference>
<evidence type="ECO:0000256" key="14">
    <source>
        <dbReference type="PIRSR" id="PIRSR001415-1"/>
    </source>
</evidence>
<keyword evidence="8" id="KW-0350">Heme biosynthesis</keyword>
<organism evidence="18 19">
    <name type="scientific">Daphnia galeata</name>
    <dbReference type="NCBI Taxonomy" id="27404"/>
    <lineage>
        <taxon>Eukaryota</taxon>
        <taxon>Metazoa</taxon>
        <taxon>Ecdysozoa</taxon>
        <taxon>Arthropoda</taxon>
        <taxon>Crustacea</taxon>
        <taxon>Branchiopoda</taxon>
        <taxon>Diplostraca</taxon>
        <taxon>Cladocera</taxon>
        <taxon>Anomopoda</taxon>
        <taxon>Daphniidae</taxon>
        <taxon>Daphnia</taxon>
    </lineage>
</organism>
<evidence type="ECO:0000256" key="1">
    <source>
        <dbReference type="ARBA" id="ARBA00001947"/>
    </source>
</evidence>
<dbReference type="PIRSF" id="PIRSF001415">
    <property type="entry name" value="Porphbilin_synth"/>
    <property type="match status" value="1"/>
</dbReference>
<comment type="caution">
    <text evidence="18">The sequence shown here is derived from an EMBL/GenBank/DDBJ whole genome shotgun (WGS) entry which is preliminary data.</text>
</comment>
<gene>
    <name evidence="18" type="ORF">DGAL_LOCUS10127</name>
</gene>
<dbReference type="InterPro" id="IPR030656">
    <property type="entry name" value="ALAD_AS"/>
</dbReference>
<dbReference type="GO" id="GO:0006782">
    <property type="term" value="P:protoporphyrinogen IX biosynthetic process"/>
    <property type="evidence" value="ECO:0007669"/>
    <property type="project" value="UniProtKB-UniPathway"/>
</dbReference>
<evidence type="ECO:0000256" key="3">
    <source>
        <dbReference type="ARBA" id="ARBA00008055"/>
    </source>
</evidence>
<accession>A0A8J2RQC1</accession>
<comment type="pathway">
    <text evidence="2">Porphyrin-containing compound metabolism; protoporphyrin-IX biosynthesis; coproporphyrinogen-III from 5-aminolevulinate: step 1/4.</text>
</comment>
<comment type="cofactor">
    <cofactor evidence="1">
        <name>Zn(2+)</name>
        <dbReference type="ChEBI" id="CHEBI:29105"/>
    </cofactor>
</comment>
<keyword evidence="19" id="KW-1185">Reference proteome</keyword>
<comment type="catalytic activity">
    <reaction evidence="13 16">
        <text>2 5-aminolevulinate = porphobilinogen + 2 H2O + H(+)</text>
        <dbReference type="Rhea" id="RHEA:24064"/>
        <dbReference type="ChEBI" id="CHEBI:15377"/>
        <dbReference type="ChEBI" id="CHEBI:15378"/>
        <dbReference type="ChEBI" id="CHEBI:58126"/>
        <dbReference type="ChEBI" id="CHEBI:356416"/>
        <dbReference type="EC" id="4.2.1.24"/>
    </reaction>
</comment>
<dbReference type="FunFam" id="3.20.20.70:FF:000048">
    <property type="entry name" value="Delta-aminolevulinic acid dehydratase"/>
    <property type="match status" value="1"/>
</dbReference>
<evidence type="ECO:0000256" key="4">
    <source>
        <dbReference type="ARBA" id="ARBA00012053"/>
    </source>
</evidence>
<dbReference type="InterPro" id="IPR013785">
    <property type="entry name" value="Aldolase_TIM"/>
</dbReference>
<dbReference type="GO" id="GO:0008270">
    <property type="term" value="F:zinc ion binding"/>
    <property type="evidence" value="ECO:0007669"/>
    <property type="project" value="TreeGrafter"/>
</dbReference>
<evidence type="ECO:0000256" key="12">
    <source>
        <dbReference type="ARBA" id="ARBA00025861"/>
    </source>
</evidence>
<evidence type="ECO:0000256" key="8">
    <source>
        <dbReference type="ARBA" id="ARBA00023133"/>
    </source>
</evidence>
<dbReference type="Gene3D" id="3.20.20.70">
    <property type="entry name" value="Aldolase class I"/>
    <property type="match status" value="1"/>
</dbReference>
<dbReference type="GO" id="GO:0005829">
    <property type="term" value="C:cytosol"/>
    <property type="evidence" value="ECO:0007669"/>
    <property type="project" value="TreeGrafter"/>
</dbReference>
<evidence type="ECO:0000256" key="15">
    <source>
        <dbReference type="PIRSR" id="PIRSR001415-2"/>
    </source>
</evidence>
<keyword evidence="6" id="KW-0479">Metal-binding</keyword>
<dbReference type="EMBL" id="CAKKLH010000246">
    <property type="protein sequence ID" value="CAH0106956.1"/>
    <property type="molecule type" value="Genomic_DNA"/>
</dbReference>
<protein>
    <recommendedName>
        <fullName evidence="5 16">Delta-aminolevulinic acid dehydratase</fullName>
        <ecNumber evidence="4 16">4.2.1.24</ecNumber>
    </recommendedName>
</protein>